<protein>
    <submittedName>
        <fullName evidence="3">HCL457Cp</fullName>
    </submittedName>
</protein>
<evidence type="ECO:0000313" key="3">
    <source>
        <dbReference type="EMBL" id="AMD19694.1"/>
    </source>
</evidence>
<feature type="region of interest" description="Disordered" evidence="2">
    <location>
        <begin position="1"/>
        <end position="31"/>
    </location>
</feature>
<feature type="region of interest" description="Disordered" evidence="2">
    <location>
        <begin position="101"/>
        <end position="185"/>
    </location>
</feature>
<evidence type="ECO:0000313" key="4">
    <source>
        <dbReference type="Proteomes" id="UP000243052"/>
    </source>
</evidence>
<name>A0A120K1S6_9SACH</name>
<proteinExistence type="predicted"/>
<dbReference type="STRING" id="45286.A0A120K1S6"/>
<dbReference type="AlphaFoldDB" id="A0A120K1S6"/>
<feature type="compositionally biased region" description="Polar residues" evidence="2">
    <location>
        <begin position="399"/>
        <end position="413"/>
    </location>
</feature>
<evidence type="ECO:0000256" key="1">
    <source>
        <dbReference type="SAM" id="Coils"/>
    </source>
</evidence>
<feature type="compositionally biased region" description="Polar residues" evidence="2">
    <location>
        <begin position="354"/>
        <end position="368"/>
    </location>
</feature>
<dbReference type="GeneID" id="28722908"/>
<dbReference type="Proteomes" id="UP000243052">
    <property type="component" value="Chromosome iii"/>
</dbReference>
<dbReference type="RefSeq" id="XP_017986690.1">
    <property type="nucleotide sequence ID" value="XM_018131422.1"/>
</dbReference>
<sequence>MSFYTDGLLGADNGRGSEAHARQGSSNSEVRDDANVTPMILLEQLAYVDNFMTDLDNDFLNLDVLLDSKGDTVSNGLSLDERLAAELSAFADDSFIFPDEDKPDANDFDVKGGSMSHDDVGKPDAREPMAAPVRPSQLLTERRNNLFSSQYDYTRQRISKRGRQEQSQSSPVDDHGSFNNLEVPNRPANGVYDSLGLSELLKNPNVVPSVPSYPATAATVGSSSQYPQRKPNINLPDYSTIPTSTIVALLPKAVVPPGAYNSLLHVGFSKDQIDAVAAIMAYHQTKGPEAYNSTLSAVVASANNTLNSSSESLQYDQGAGSYEAMSYRSVPQAHAKDSSSEQFFSEYLTQDNGQSHKNSALYSGSSSDQNEKLKLRKEEESSKPPALSSSEESIKSDSRTQSTNKLTTAGTEQDSLLENASCAGSLFKATMDDKASKMGKSHSRRKKKELELENSVKELGELATTLKQKIQTLEMENRLLKNIVAEKGENEGKVKGEEVRRQILSKIRDEK</sequence>
<feature type="compositionally biased region" description="Polar residues" evidence="2">
    <location>
        <begin position="165"/>
        <end position="182"/>
    </location>
</feature>
<feature type="compositionally biased region" description="Basic and acidic residues" evidence="2">
    <location>
        <begin position="369"/>
        <end position="382"/>
    </location>
</feature>
<gene>
    <name evidence="3" type="ORF">AW171_hschr31544</name>
</gene>
<evidence type="ECO:0000256" key="2">
    <source>
        <dbReference type="SAM" id="MobiDB-lite"/>
    </source>
</evidence>
<keyword evidence="4" id="KW-1185">Reference proteome</keyword>
<reference evidence="3 4" key="1">
    <citation type="submission" date="2016-01" db="EMBL/GenBank/DDBJ databases">
        <title>Genome sequence of the yeast Holleya sinecauda.</title>
        <authorList>
            <person name="Dietrich F.S."/>
        </authorList>
    </citation>
    <scope>NUCLEOTIDE SEQUENCE [LARGE SCALE GENOMIC DNA]</scope>
    <source>
        <strain evidence="3 4">ATCC 58844</strain>
    </source>
</reference>
<feature type="coiled-coil region" evidence="1">
    <location>
        <begin position="456"/>
        <end position="483"/>
    </location>
</feature>
<organism evidence="3 4">
    <name type="scientific">Eremothecium sinecaudum</name>
    <dbReference type="NCBI Taxonomy" id="45286"/>
    <lineage>
        <taxon>Eukaryota</taxon>
        <taxon>Fungi</taxon>
        <taxon>Dikarya</taxon>
        <taxon>Ascomycota</taxon>
        <taxon>Saccharomycotina</taxon>
        <taxon>Saccharomycetes</taxon>
        <taxon>Saccharomycetales</taxon>
        <taxon>Saccharomycetaceae</taxon>
        <taxon>Eremothecium</taxon>
    </lineage>
</organism>
<dbReference type="EMBL" id="CP014243">
    <property type="protein sequence ID" value="AMD19694.1"/>
    <property type="molecule type" value="Genomic_DNA"/>
</dbReference>
<feature type="region of interest" description="Disordered" evidence="2">
    <location>
        <begin position="354"/>
        <end position="413"/>
    </location>
</feature>
<keyword evidence="1" id="KW-0175">Coiled coil</keyword>
<dbReference type="OrthoDB" id="1939598at2759"/>
<feature type="compositionally biased region" description="Basic and acidic residues" evidence="2">
    <location>
        <begin position="101"/>
        <end position="127"/>
    </location>
</feature>
<accession>A0A120K1S6</accession>